<dbReference type="InterPro" id="IPR043129">
    <property type="entry name" value="ATPase_NBD"/>
</dbReference>
<dbReference type="InterPro" id="IPR000905">
    <property type="entry name" value="Gcp-like_dom"/>
</dbReference>
<keyword evidence="3" id="KW-1185">Reference proteome</keyword>
<evidence type="ECO:0000259" key="1">
    <source>
        <dbReference type="Pfam" id="PF00814"/>
    </source>
</evidence>
<dbReference type="Pfam" id="PF00814">
    <property type="entry name" value="TsaD"/>
    <property type="match status" value="1"/>
</dbReference>
<dbReference type="Proteomes" id="UP000557217">
    <property type="component" value="Unassembled WGS sequence"/>
</dbReference>
<organism evidence="2 3">
    <name type="scientific">Ureibacillus thermosphaericus</name>
    <dbReference type="NCBI Taxonomy" id="51173"/>
    <lineage>
        <taxon>Bacteria</taxon>
        <taxon>Bacillati</taxon>
        <taxon>Bacillota</taxon>
        <taxon>Bacilli</taxon>
        <taxon>Bacillales</taxon>
        <taxon>Caryophanaceae</taxon>
        <taxon>Ureibacillus</taxon>
    </lineage>
</organism>
<evidence type="ECO:0000313" key="2">
    <source>
        <dbReference type="EMBL" id="MBB5149171.1"/>
    </source>
</evidence>
<evidence type="ECO:0000313" key="3">
    <source>
        <dbReference type="Proteomes" id="UP000557217"/>
    </source>
</evidence>
<dbReference type="EMBL" id="JACHGZ010000016">
    <property type="protein sequence ID" value="MBB5149171.1"/>
    <property type="molecule type" value="Genomic_DNA"/>
</dbReference>
<sequence length="235" mass="26138">MIWLGIETSNAPLSVAIVRDGEVLSEIVQNTKSTHSVTCMPTIEEVFRKTNLKPVDIDAVAVSEGPGSYTGLRIGVTIAKTLSWTLKKPLVGISSLKVLASNVELFDGIICTMFDARRKNVYAAVYKGKELKTIIPEHHGSLEELLQQLKEYQETIMFVGSDVKKFKEEIQSVLGEQAKFAPPSLNLPRASKLIELAEKEPLPTLEMVHSFVPKYHRLAEAEANWLKAHQKEQKG</sequence>
<dbReference type="CDD" id="cd24032">
    <property type="entry name" value="ASKHA_NBD_TsaB"/>
    <property type="match status" value="1"/>
</dbReference>
<gene>
    <name evidence="2" type="ORF">HNR36_001559</name>
</gene>
<dbReference type="PANTHER" id="PTHR11735">
    <property type="entry name" value="TRNA N6-ADENOSINE THREONYLCARBAMOYLTRANSFERASE"/>
    <property type="match status" value="1"/>
</dbReference>
<reference evidence="2 3" key="1">
    <citation type="submission" date="2020-08" db="EMBL/GenBank/DDBJ databases">
        <title>Genomic Encyclopedia of Type Strains, Phase IV (KMG-IV): sequencing the most valuable type-strain genomes for metagenomic binning, comparative biology and taxonomic classification.</title>
        <authorList>
            <person name="Goeker M."/>
        </authorList>
    </citation>
    <scope>NUCLEOTIDE SEQUENCE [LARGE SCALE GENOMIC DNA]</scope>
    <source>
        <strain evidence="2 3">DSM 10633</strain>
    </source>
</reference>
<dbReference type="GO" id="GO:0005829">
    <property type="term" value="C:cytosol"/>
    <property type="evidence" value="ECO:0007669"/>
    <property type="project" value="TreeGrafter"/>
</dbReference>
<protein>
    <submittedName>
        <fullName evidence="2">tRNA threonylcarbamoyladenosine biosynthesis protein TsaB</fullName>
    </submittedName>
</protein>
<dbReference type="RefSeq" id="WP_096549782.1">
    <property type="nucleotide sequence ID" value="NZ_AP018335.1"/>
</dbReference>
<dbReference type="NCBIfam" id="TIGR03725">
    <property type="entry name" value="T6A_YeaZ"/>
    <property type="match status" value="1"/>
</dbReference>
<accession>A0A840PWT0</accession>
<dbReference type="InterPro" id="IPR022496">
    <property type="entry name" value="T6A_TsaB"/>
</dbReference>
<proteinExistence type="predicted"/>
<feature type="domain" description="Gcp-like" evidence="1">
    <location>
        <begin position="23"/>
        <end position="225"/>
    </location>
</feature>
<dbReference type="Gene3D" id="3.30.420.40">
    <property type="match status" value="2"/>
</dbReference>
<comment type="caution">
    <text evidence="2">The sequence shown here is derived from an EMBL/GenBank/DDBJ whole genome shotgun (WGS) entry which is preliminary data.</text>
</comment>
<dbReference type="PANTHER" id="PTHR11735:SF11">
    <property type="entry name" value="TRNA THREONYLCARBAMOYLADENOSINE BIOSYNTHESIS PROTEIN TSAB"/>
    <property type="match status" value="1"/>
</dbReference>
<dbReference type="GO" id="GO:0002949">
    <property type="term" value="P:tRNA threonylcarbamoyladenosine modification"/>
    <property type="evidence" value="ECO:0007669"/>
    <property type="project" value="InterPro"/>
</dbReference>
<dbReference type="AlphaFoldDB" id="A0A840PWT0"/>
<name>A0A840PWT0_URETH</name>
<dbReference type="SUPFAM" id="SSF53067">
    <property type="entry name" value="Actin-like ATPase domain"/>
    <property type="match status" value="2"/>
</dbReference>